<dbReference type="SMART" id="SM00028">
    <property type="entry name" value="TPR"/>
    <property type="match status" value="6"/>
</dbReference>
<evidence type="ECO:0000256" key="2">
    <source>
        <dbReference type="SAM" id="MobiDB-lite"/>
    </source>
</evidence>
<evidence type="ECO:0000256" key="1">
    <source>
        <dbReference type="PROSITE-ProRule" id="PRU00339"/>
    </source>
</evidence>
<keyword evidence="1" id="KW-0802">TPR repeat</keyword>
<dbReference type="CDD" id="cd21341">
    <property type="entry name" value="TTC8_N"/>
    <property type="match status" value="1"/>
</dbReference>
<dbReference type="GO" id="GO:0034464">
    <property type="term" value="C:BBSome"/>
    <property type="evidence" value="ECO:0007669"/>
    <property type="project" value="InterPro"/>
</dbReference>
<dbReference type="PROSITE" id="PS50005">
    <property type="entry name" value="TPR"/>
    <property type="match status" value="2"/>
</dbReference>
<organism evidence="3 4">
    <name type="scientific">Neocallimastix californiae</name>
    <dbReference type="NCBI Taxonomy" id="1754190"/>
    <lineage>
        <taxon>Eukaryota</taxon>
        <taxon>Fungi</taxon>
        <taxon>Fungi incertae sedis</taxon>
        <taxon>Chytridiomycota</taxon>
        <taxon>Chytridiomycota incertae sedis</taxon>
        <taxon>Neocallimastigomycetes</taxon>
        <taxon>Neocallimastigales</taxon>
        <taxon>Neocallimastigaceae</taxon>
        <taxon>Neocallimastix</taxon>
    </lineage>
</organism>
<dbReference type="Proteomes" id="UP000193920">
    <property type="component" value="Unassembled WGS sequence"/>
</dbReference>
<dbReference type="Gene3D" id="1.25.40.10">
    <property type="entry name" value="Tetratricopeptide repeat domain"/>
    <property type="match status" value="3"/>
</dbReference>
<dbReference type="AlphaFoldDB" id="A0A1Y2FE34"/>
<sequence length="506" mass="58248">MRIESTDNKIYQLFYCYSIQNYEQCLILCDELLAKNPIDQTIWFIKIRVLTEMSYLDDTEYNANDIIFDERVLNTDFIPRPGTTATGKTPRSGGGRTPLTGNRIVHTSGAATLPSTPGFNQSVRPSSSKGQFLPGFFRVANYKDITSFIRLGTESLADDGVNQLIDTEKLDLKKVSSEKISRALFLYIYYFENKYHKALELAAHATVSHDYKDWWWKVQLGKCYYKLGLFLDAIKQFESALKLESTENTYLYLSKTFLKLQKNNDAIQCIERGLEKHNDSIDLLLALARIYETQGDLDHSVEYFRKVLYIDNSNKEALASLASNSFYKDQPEVALRYYKRLLQMGFYDNAEIWNNIGLCTFYSQQYDMCLVCFERALQIAENDITVSDIWYNLSQVANSIGDIPLTYRCLKLAIASNPSHYEAWNNLGVLEALSYNNKESAKTHFNVSTKGTDYLYEPFFNSAILNMSEGNIQESYNQCKKSLEIFPEFNRGKELMKTLENHLSII</sequence>
<name>A0A1Y2FE34_9FUNG</name>
<gene>
    <name evidence="3" type="ORF">LY90DRAFT_664046</name>
</gene>
<dbReference type="Pfam" id="PF13181">
    <property type="entry name" value="TPR_8"/>
    <property type="match status" value="2"/>
</dbReference>
<evidence type="ECO:0000313" key="3">
    <source>
        <dbReference type="EMBL" id="ORY82179.1"/>
    </source>
</evidence>
<dbReference type="STRING" id="1754190.A0A1Y2FE34"/>
<reference evidence="3 4" key="1">
    <citation type="submission" date="2016-08" db="EMBL/GenBank/DDBJ databases">
        <title>A Parts List for Fungal Cellulosomes Revealed by Comparative Genomics.</title>
        <authorList>
            <consortium name="DOE Joint Genome Institute"/>
            <person name="Haitjema C.H."/>
            <person name="Gilmore S.P."/>
            <person name="Henske J.K."/>
            <person name="Solomon K.V."/>
            <person name="De Groot R."/>
            <person name="Kuo A."/>
            <person name="Mondo S.J."/>
            <person name="Salamov A.A."/>
            <person name="Labutti K."/>
            <person name="Zhao Z."/>
            <person name="Chiniquy J."/>
            <person name="Barry K."/>
            <person name="Brewer H.M."/>
            <person name="Purvine S.O."/>
            <person name="Wright A.T."/>
            <person name="Boxma B."/>
            <person name="Van Alen T."/>
            <person name="Hackstein J.H."/>
            <person name="Baker S.E."/>
            <person name="Grigoriev I.V."/>
            <person name="O'Malley M.A."/>
        </authorList>
    </citation>
    <scope>NUCLEOTIDE SEQUENCE [LARGE SCALE GENOMIC DNA]</scope>
    <source>
        <strain evidence="3 4">G1</strain>
    </source>
</reference>
<comment type="caution">
    <text evidence="3">The sequence shown here is derived from an EMBL/GenBank/DDBJ whole genome shotgun (WGS) entry which is preliminary data.</text>
</comment>
<dbReference type="GO" id="GO:1905515">
    <property type="term" value="P:non-motile cilium assembly"/>
    <property type="evidence" value="ECO:0007669"/>
    <property type="project" value="InterPro"/>
</dbReference>
<feature type="region of interest" description="Disordered" evidence="2">
    <location>
        <begin position="79"/>
        <end position="98"/>
    </location>
</feature>
<accession>A0A1Y2FE34</accession>
<dbReference type="InterPro" id="IPR028796">
    <property type="entry name" value="BBS8"/>
</dbReference>
<dbReference type="OrthoDB" id="421121at2759"/>
<dbReference type="SUPFAM" id="SSF48452">
    <property type="entry name" value="TPR-like"/>
    <property type="match status" value="3"/>
</dbReference>
<feature type="repeat" description="TPR" evidence="1">
    <location>
        <begin position="350"/>
        <end position="383"/>
    </location>
</feature>
<dbReference type="PANTHER" id="PTHR44177:SF1">
    <property type="entry name" value="TETRATRICOPEPTIDE REPEAT PROTEIN 8"/>
    <property type="match status" value="1"/>
</dbReference>
<evidence type="ECO:0000313" key="4">
    <source>
        <dbReference type="Proteomes" id="UP000193920"/>
    </source>
</evidence>
<keyword evidence="4" id="KW-1185">Reference proteome</keyword>
<dbReference type="EMBL" id="MCOG01000009">
    <property type="protein sequence ID" value="ORY82179.1"/>
    <property type="molecule type" value="Genomic_DNA"/>
</dbReference>
<protein>
    <submittedName>
        <fullName evidence="3">Tetratricopeptide repeat protein 8-like protein</fullName>
    </submittedName>
</protein>
<dbReference type="InterPro" id="IPR011990">
    <property type="entry name" value="TPR-like_helical_dom_sf"/>
</dbReference>
<dbReference type="GO" id="GO:0097730">
    <property type="term" value="C:non-motile cilium"/>
    <property type="evidence" value="ECO:0007669"/>
    <property type="project" value="TreeGrafter"/>
</dbReference>
<feature type="repeat" description="TPR" evidence="1">
    <location>
        <begin position="281"/>
        <end position="314"/>
    </location>
</feature>
<dbReference type="PANTHER" id="PTHR44177">
    <property type="entry name" value="TETRATRICOPEPTIDE REPEAT PROTEIN 8"/>
    <property type="match status" value="1"/>
</dbReference>
<proteinExistence type="predicted"/>
<dbReference type="GO" id="GO:0036064">
    <property type="term" value="C:ciliary basal body"/>
    <property type="evidence" value="ECO:0007669"/>
    <property type="project" value="TreeGrafter"/>
</dbReference>
<dbReference type="InterPro" id="IPR019734">
    <property type="entry name" value="TPR_rpt"/>
</dbReference>